<reference evidence="2" key="1">
    <citation type="submission" date="2021-02" db="EMBL/GenBank/DDBJ databases">
        <authorList>
            <person name="Dougan E. K."/>
            <person name="Rhodes N."/>
            <person name="Thang M."/>
            <person name="Chan C."/>
        </authorList>
    </citation>
    <scope>NUCLEOTIDE SEQUENCE</scope>
</reference>
<feature type="non-terminal residue" evidence="2">
    <location>
        <position position="386"/>
    </location>
</feature>
<sequence>AAHELAMHAQDFIKDIFPRVEVSGFANGDVMRGTAFGVAVPELDIVATVSLEALSQQLQGRCSKLTPGRIDELKLQKSAIRACTDRLVSAGCFKFRRSAFRCQEPKVTLMAPGWGASGQGIPIDFSVNSVTPLCHATLMAECSKIDSRSRDLVLLVRRWAKDRGVCHVARGHLQPYAWTLLALFYLQVAVGTPLLPPLQGFETEFGMEVRRGSRVNQEHESKDGSKALEPEVLASIARLTVGELFRGFVGFYHRSFRWHAEADADADTCEAVSVSAGQKTAPNPQLVPHMIVHDDGSSEAGLFIEDPFDLSRNVGSSLSSEGLRRLREELARTAELVSRGEEASLSDILAPWAPPDNVQTTNFAEAGDSPATDSATDRLGSSRESK</sequence>
<dbReference type="Gene3D" id="1.10.1410.10">
    <property type="match status" value="1"/>
</dbReference>
<dbReference type="PANTHER" id="PTHR12271">
    <property type="entry name" value="POLY A POLYMERASE CID PAP -RELATED"/>
    <property type="match status" value="1"/>
</dbReference>
<protein>
    <recommendedName>
        <fullName evidence="4">Polynucleotide adenylyltransferase</fullName>
    </recommendedName>
</protein>
<dbReference type="SUPFAM" id="SSF81631">
    <property type="entry name" value="PAP/OAS1 substrate-binding domain"/>
    <property type="match status" value="1"/>
</dbReference>
<dbReference type="OrthoDB" id="2274644at2759"/>
<keyword evidence="3" id="KW-1185">Reference proteome</keyword>
<proteinExistence type="predicted"/>
<organism evidence="2 3">
    <name type="scientific">Polarella glacialis</name>
    <name type="common">Dinoflagellate</name>
    <dbReference type="NCBI Taxonomy" id="89957"/>
    <lineage>
        <taxon>Eukaryota</taxon>
        <taxon>Sar</taxon>
        <taxon>Alveolata</taxon>
        <taxon>Dinophyceae</taxon>
        <taxon>Suessiales</taxon>
        <taxon>Suessiaceae</taxon>
        <taxon>Polarella</taxon>
    </lineage>
</organism>
<comment type="caution">
    <text evidence="2">The sequence shown here is derived from an EMBL/GenBank/DDBJ whole genome shotgun (WGS) entry which is preliminary data.</text>
</comment>
<dbReference type="PANTHER" id="PTHR12271:SF40">
    <property type="entry name" value="POLY(A) RNA POLYMERASE GLD2"/>
    <property type="match status" value="1"/>
</dbReference>
<accession>A0A813GA63</accession>
<gene>
    <name evidence="2" type="ORF">PGLA1383_LOCUS40407</name>
</gene>
<feature type="region of interest" description="Disordered" evidence="1">
    <location>
        <begin position="347"/>
        <end position="386"/>
    </location>
</feature>
<evidence type="ECO:0000313" key="2">
    <source>
        <dbReference type="EMBL" id="CAE8623092.1"/>
    </source>
</evidence>
<evidence type="ECO:0008006" key="4">
    <source>
        <dbReference type="Google" id="ProtNLM"/>
    </source>
</evidence>
<dbReference type="AlphaFoldDB" id="A0A813GA63"/>
<dbReference type="EMBL" id="CAJNNV010028113">
    <property type="protein sequence ID" value="CAE8623092.1"/>
    <property type="molecule type" value="Genomic_DNA"/>
</dbReference>
<name>A0A813GA63_POLGL</name>
<evidence type="ECO:0000313" key="3">
    <source>
        <dbReference type="Proteomes" id="UP000654075"/>
    </source>
</evidence>
<evidence type="ECO:0000256" key="1">
    <source>
        <dbReference type="SAM" id="MobiDB-lite"/>
    </source>
</evidence>
<dbReference type="GO" id="GO:0016779">
    <property type="term" value="F:nucleotidyltransferase activity"/>
    <property type="evidence" value="ECO:0007669"/>
    <property type="project" value="TreeGrafter"/>
</dbReference>
<dbReference type="GO" id="GO:0031123">
    <property type="term" value="P:RNA 3'-end processing"/>
    <property type="evidence" value="ECO:0007669"/>
    <property type="project" value="TreeGrafter"/>
</dbReference>
<dbReference type="Proteomes" id="UP000654075">
    <property type="component" value="Unassembled WGS sequence"/>
</dbReference>